<gene>
    <name evidence="9" type="primary">lepB</name>
    <name evidence="9" type="ORF">H9838_04390</name>
</gene>
<dbReference type="InterPro" id="IPR000223">
    <property type="entry name" value="Pept_S26A_signal_pept_1"/>
</dbReference>
<dbReference type="EMBL" id="DXDU01000070">
    <property type="protein sequence ID" value="HIY26398.1"/>
    <property type="molecule type" value="Genomic_DNA"/>
</dbReference>
<proteinExistence type="inferred from homology"/>
<dbReference type="GO" id="GO:0006465">
    <property type="term" value="P:signal peptide processing"/>
    <property type="evidence" value="ECO:0007669"/>
    <property type="project" value="InterPro"/>
</dbReference>
<protein>
    <recommendedName>
        <fullName evidence="4 7">Signal peptidase I</fullName>
        <ecNumber evidence="4 7">3.4.21.89</ecNumber>
    </recommendedName>
</protein>
<evidence type="ECO:0000256" key="3">
    <source>
        <dbReference type="ARBA" id="ARBA00009370"/>
    </source>
</evidence>
<dbReference type="GO" id="GO:0009003">
    <property type="term" value="F:signal peptidase activity"/>
    <property type="evidence" value="ECO:0007669"/>
    <property type="project" value="UniProtKB-EC"/>
</dbReference>
<dbReference type="GO" id="GO:0005886">
    <property type="term" value="C:plasma membrane"/>
    <property type="evidence" value="ECO:0007669"/>
    <property type="project" value="UniProtKB-SubCell"/>
</dbReference>
<dbReference type="CDD" id="cd06530">
    <property type="entry name" value="S26_SPase_I"/>
    <property type="match status" value="1"/>
</dbReference>
<dbReference type="Pfam" id="PF10502">
    <property type="entry name" value="Peptidase_S26"/>
    <property type="match status" value="1"/>
</dbReference>
<evidence type="ECO:0000256" key="6">
    <source>
        <dbReference type="PIRSR" id="PIRSR600223-1"/>
    </source>
</evidence>
<comment type="caution">
    <text evidence="9">The sequence shown here is derived from an EMBL/GenBank/DDBJ whole genome shotgun (WGS) entry which is preliminary data.</text>
</comment>
<dbReference type="EC" id="3.4.21.89" evidence="4 7"/>
<keyword evidence="5 7" id="KW-0378">Hydrolase</keyword>
<dbReference type="PANTHER" id="PTHR43390:SF1">
    <property type="entry name" value="CHLOROPLAST PROCESSING PEPTIDASE"/>
    <property type="match status" value="1"/>
</dbReference>
<organism evidence="9 10">
    <name type="scientific">Candidatus Acutalibacter pullistercoris</name>
    <dbReference type="NCBI Taxonomy" id="2838418"/>
    <lineage>
        <taxon>Bacteria</taxon>
        <taxon>Bacillati</taxon>
        <taxon>Bacillota</taxon>
        <taxon>Clostridia</taxon>
        <taxon>Eubacteriales</taxon>
        <taxon>Acutalibacteraceae</taxon>
        <taxon>Acutalibacter</taxon>
    </lineage>
</organism>
<evidence type="ECO:0000256" key="2">
    <source>
        <dbReference type="ARBA" id="ARBA00004401"/>
    </source>
</evidence>
<dbReference type="NCBIfam" id="TIGR02227">
    <property type="entry name" value="sigpep_I_bact"/>
    <property type="match status" value="1"/>
</dbReference>
<evidence type="ECO:0000256" key="7">
    <source>
        <dbReference type="RuleBase" id="RU362042"/>
    </source>
</evidence>
<feature type="active site" evidence="6">
    <location>
        <position position="50"/>
    </location>
</feature>
<evidence type="ECO:0000256" key="1">
    <source>
        <dbReference type="ARBA" id="ARBA00000677"/>
    </source>
</evidence>
<dbReference type="SUPFAM" id="SSF51306">
    <property type="entry name" value="LexA/Signal peptidase"/>
    <property type="match status" value="1"/>
</dbReference>
<comment type="catalytic activity">
    <reaction evidence="1 7">
        <text>Cleavage of hydrophobic, N-terminal signal or leader sequences from secreted and periplasmic proteins.</text>
        <dbReference type="EC" id="3.4.21.89"/>
    </reaction>
</comment>
<dbReference type="GO" id="GO:0004252">
    <property type="term" value="F:serine-type endopeptidase activity"/>
    <property type="evidence" value="ECO:0007669"/>
    <property type="project" value="InterPro"/>
</dbReference>
<dbReference type="AlphaFoldDB" id="A0A9D1YCI7"/>
<comment type="similarity">
    <text evidence="3 7">Belongs to the peptidase S26 family.</text>
</comment>
<evidence type="ECO:0000313" key="9">
    <source>
        <dbReference type="EMBL" id="HIY26398.1"/>
    </source>
</evidence>
<dbReference type="InterPro" id="IPR019533">
    <property type="entry name" value="Peptidase_S26"/>
</dbReference>
<evidence type="ECO:0000256" key="5">
    <source>
        <dbReference type="ARBA" id="ARBA00022801"/>
    </source>
</evidence>
<dbReference type="Proteomes" id="UP000823915">
    <property type="component" value="Unassembled WGS sequence"/>
</dbReference>
<reference evidence="9" key="1">
    <citation type="journal article" date="2021" name="PeerJ">
        <title>Extensive microbial diversity within the chicken gut microbiome revealed by metagenomics and culture.</title>
        <authorList>
            <person name="Gilroy R."/>
            <person name="Ravi A."/>
            <person name="Getino M."/>
            <person name="Pursley I."/>
            <person name="Horton D.L."/>
            <person name="Alikhan N.F."/>
            <person name="Baker D."/>
            <person name="Gharbi K."/>
            <person name="Hall N."/>
            <person name="Watson M."/>
            <person name="Adriaenssens E.M."/>
            <person name="Foster-Nyarko E."/>
            <person name="Jarju S."/>
            <person name="Secka A."/>
            <person name="Antonio M."/>
            <person name="Oren A."/>
            <person name="Chaudhuri R.R."/>
            <person name="La Ragione R."/>
            <person name="Hildebrand F."/>
            <person name="Pallen M.J."/>
        </authorList>
    </citation>
    <scope>NUCLEOTIDE SEQUENCE</scope>
    <source>
        <strain evidence="9">1282</strain>
    </source>
</reference>
<evidence type="ECO:0000256" key="4">
    <source>
        <dbReference type="ARBA" id="ARBA00013208"/>
    </source>
</evidence>
<feature type="active site" evidence="6">
    <location>
        <position position="88"/>
    </location>
</feature>
<dbReference type="InterPro" id="IPR036286">
    <property type="entry name" value="LexA/Signal_pep-like_sf"/>
</dbReference>
<keyword evidence="7" id="KW-0645">Protease</keyword>
<dbReference type="Gene3D" id="2.10.109.10">
    <property type="entry name" value="Umud Fragment, subunit A"/>
    <property type="match status" value="1"/>
</dbReference>
<comment type="subcellular location">
    <subcellularLocation>
        <location evidence="2">Cell membrane</location>
        <topology evidence="2">Single-pass type II membrane protein</topology>
    </subcellularLocation>
    <subcellularLocation>
        <location evidence="7">Membrane</location>
        <topology evidence="7">Single-pass type II membrane protein</topology>
    </subcellularLocation>
</comment>
<reference evidence="9" key="2">
    <citation type="submission" date="2021-04" db="EMBL/GenBank/DDBJ databases">
        <authorList>
            <person name="Gilroy R."/>
        </authorList>
    </citation>
    <scope>NUCLEOTIDE SEQUENCE</scope>
    <source>
        <strain evidence="9">1282</strain>
    </source>
</reference>
<evidence type="ECO:0000313" key="10">
    <source>
        <dbReference type="Proteomes" id="UP000823915"/>
    </source>
</evidence>
<dbReference type="InterPro" id="IPR019758">
    <property type="entry name" value="Pept_S26A_signal_pept_1_CS"/>
</dbReference>
<dbReference type="PRINTS" id="PR00727">
    <property type="entry name" value="LEADERPTASE"/>
</dbReference>
<feature type="domain" description="Peptidase S26" evidence="8">
    <location>
        <begin position="20"/>
        <end position="179"/>
    </location>
</feature>
<name>A0A9D1YCI7_9FIRM</name>
<dbReference type="PROSITE" id="PS00761">
    <property type="entry name" value="SPASE_I_3"/>
    <property type="match status" value="1"/>
</dbReference>
<dbReference type="PANTHER" id="PTHR43390">
    <property type="entry name" value="SIGNAL PEPTIDASE I"/>
    <property type="match status" value="1"/>
</dbReference>
<evidence type="ECO:0000259" key="8">
    <source>
        <dbReference type="Pfam" id="PF10502"/>
    </source>
</evidence>
<sequence>MEELETRQERDPQPLRQSVLEWAEVVVGSVVAVTLLLTFLCRIITVDGSSMNPTYENGDRVLVTNLAGPVEQGDVVIVVNALEEPIIKRVVATQGQVVDFDPALGEVTVDGEPLYGETFGISNGITYVPDLPGEVLEFPQTVPEGCVFVLGDNRQNSKDSRFAEVGMVDCRNILGKVVFDLFPLTKFGFAG</sequence>
<accession>A0A9D1YCI7</accession>